<feature type="non-terminal residue" evidence="7">
    <location>
        <position position="1"/>
    </location>
</feature>
<feature type="compositionally biased region" description="Polar residues" evidence="5">
    <location>
        <begin position="376"/>
        <end position="394"/>
    </location>
</feature>
<evidence type="ECO:0000256" key="5">
    <source>
        <dbReference type="SAM" id="MobiDB-lite"/>
    </source>
</evidence>
<organism evidence="7 8">
    <name type="scientific">Cyphomyrmex costatus</name>
    <dbReference type="NCBI Taxonomy" id="456900"/>
    <lineage>
        <taxon>Eukaryota</taxon>
        <taxon>Metazoa</taxon>
        <taxon>Ecdysozoa</taxon>
        <taxon>Arthropoda</taxon>
        <taxon>Hexapoda</taxon>
        <taxon>Insecta</taxon>
        <taxon>Pterygota</taxon>
        <taxon>Neoptera</taxon>
        <taxon>Endopterygota</taxon>
        <taxon>Hymenoptera</taxon>
        <taxon>Apocrita</taxon>
        <taxon>Aculeata</taxon>
        <taxon>Formicoidea</taxon>
        <taxon>Formicidae</taxon>
        <taxon>Myrmicinae</taxon>
        <taxon>Cyphomyrmex</taxon>
    </lineage>
</organism>
<evidence type="ECO:0000256" key="2">
    <source>
        <dbReference type="ARBA" id="ARBA00022723"/>
    </source>
</evidence>
<feature type="compositionally biased region" description="Low complexity" evidence="5">
    <location>
        <begin position="353"/>
        <end position="369"/>
    </location>
</feature>
<protein>
    <recommendedName>
        <fullName evidence="6">Peptidase M10 metallopeptidase domain-containing protein</fullName>
    </recommendedName>
</protein>
<feature type="domain" description="Peptidase M10 metallopeptidase" evidence="6">
    <location>
        <begin position="3"/>
        <end position="76"/>
    </location>
</feature>
<dbReference type="Pfam" id="PF00413">
    <property type="entry name" value="Peptidase_M10"/>
    <property type="match status" value="1"/>
</dbReference>
<evidence type="ECO:0000313" key="7">
    <source>
        <dbReference type="EMBL" id="KYN07070.1"/>
    </source>
</evidence>
<dbReference type="GO" id="GO:0006508">
    <property type="term" value="P:proteolysis"/>
    <property type="evidence" value="ECO:0007669"/>
    <property type="project" value="UniProtKB-KW"/>
</dbReference>
<accession>A0A151INM1</accession>
<keyword evidence="8" id="KW-1185">Reference proteome</keyword>
<dbReference type="GO" id="GO:0031012">
    <property type="term" value="C:extracellular matrix"/>
    <property type="evidence" value="ECO:0007669"/>
    <property type="project" value="InterPro"/>
</dbReference>
<dbReference type="AlphaFoldDB" id="A0A151INM1"/>
<dbReference type="EMBL" id="KQ976923">
    <property type="protein sequence ID" value="KYN07070.1"/>
    <property type="molecule type" value="Genomic_DNA"/>
</dbReference>
<dbReference type="GO" id="GO:0004222">
    <property type="term" value="F:metalloendopeptidase activity"/>
    <property type="evidence" value="ECO:0007669"/>
    <property type="project" value="InterPro"/>
</dbReference>
<dbReference type="InterPro" id="IPR001818">
    <property type="entry name" value="Pept_M10_metallopeptidase"/>
</dbReference>
<evidence type="ECO:0000256" key="3">
    <source>
        <dbReference type="ARBA" id="ARBA00022801"/>
    </source>
</evidence>
<keyword evidence="1" id="KW-0645">Protease</keyword>
<dbReference type="GO" id="GO:0008270">
    <property type="term" value="F:zinc ion binding"/>
    <property type="evidence" value="ECO:0007669"/>
    <property type="project" value="InterPro"/>
</dbReference>
<evidence type="ECO:0000256" key="1">
    <source>
        <dbReference type="ARBA" id="ARBA00022670"/>
    </source>
</evidence>
<sequence>ATYAFSVWAANTSLTLERQTLNPDILISYRGGIHTYVDSRREEEICSGSFDGPGGVLAHAFSHTNNRVQTTEVHIDVGHNRGQTYVIFNALLNEYNMIVSGYHTIQSIFPGIPPSPTLAFRYIDGSLYLLRKHQYYKFNGTTVVRILERRYPLTVTGYKYLTVGIDVKLPSVVTIVLGDCHGKEMSLSPTVWSELVEQKCVILPLLQNNDNKEKRTPPPLYIGDMALHFGRINSIPMLRLDLSSTVTNCESFDIERPSFNTLSPAPPETFETEDYVHNVHNIQEQFQVDNMWDTNIRQPEQTEFCSPHQFRSLFHSNSALLRSNSASPRPNSASPRPNSASPRPNSTLPSLVRAPSRTPSISPRPSSASDLRDSATPPQRATSHTIDNQSQRNQIKPAKRTKRQLSDTSIDAVDQTILNLIEKRSSIDTINSDDLFYLSISRDSQHLNVNAKLRLKTLVLQALSQVVAEEQNKT</sequence>
<dbReference type="InterPro" id="IPR024079">
    <property type="entry name" value="MetalloPept_cat_dom_sf"/>
</dbReference>
<name>A0A151INM1_9HYME</name>
<keyword evidence="3" id="KW-0378">Hydrolase</keyword>
<evidence type="ECO:0000259" key="6">
    <source>
        <dbReference type="Pfam" id="PF00413"/>
    </source>
</evidence>
<dbReference type="InterPro" id="IPR036375">
    <property type="entry name" value="Hemopexin-like_dom_sf"/>
</dbReference>
<dbReference type="Proteomes" id="UP000078542">
    <property type="component" value="Unassembled WGS sequence"/>
</dbReference>
<dbReference type="SUPFAM" id="SSF50923">
    <property type="entry name" value="Hemopexin-like domain"/>
    <property type="match status" value="1"/>
</dbReference>
<gene>
    <name evidence="7" type="ORF">ALC62_01972</name>
</gene>
<feature type="region of interest" description="Disordered" evidence="5">
    <location>
        <begin position="322"/>
        <end position="407"/>
    </location>
</feature>
<evidence type="ECO:0000256" key="4">
    <source>
        <dbReference type="ARBA" id="ARBA00022833"/>
    </source>
</evidence>
<feature type="compositionally biased region" description="Low complexity" evidence="5">
    <location>
        <begin position="322"/>
        <end position="346"/>
    </location>
</feature>
<keyword evidence="4" id="KW-0862">Zinc</keyword>
<proteinExistence type="predicted"/>
<evidence type="ECO:0000313" key="8">
    <source>
        <dbReference type="Proteomes" id="UP000078542"/>
    </source>
</evidence>
<dbReference type="Gene3D" id="3.40.390.10">
    <property type="entry name" value="Collagenase (Catalytic Domain)"/>
    <property type="match status" value="1"/>
</dbReference>
<reference evidence="7 8" key="1">
    <citation type="submission" date="2016-03" db="EMBL/GenBank/DDBJ databases">
        <title>Cyphomyrmex costatus WGS genome.</title>
        <authorList>
            <person name="Nygaard S."/>
            <person name="Hu H."/>
            <person name="Boomsma J."/>
            <person name="Zhang G."/>
        </authorList>
    </citation>
    <scope>NUCLEOTIDE SEQUENCE [LARGE SCALE GENOMIC DNA]</scope>
    <source>
        <strain evidence="7">MS0001</strain>
        <tissue evidence="7">Whole body</tissue>
    </source>
</reference>
<keyword evidence="2" id="KW-0479">Metal-binding</keyword>